<gene>
    <name evidence="2" type="ORF">ETEE_0193</name>
</gene>
<organism evidence="2 3">
    <name type="scientific">Edwardsiella anguillarum ET080813</name>
    <dbReference type="NCBI Taxonomy" id="667120"/>
    <lineage>
        <taxon>Bacteria</taxon>
        <taxon>Pseudomonadati</taxon>
        <taxon>Pseudomonadota</taxon>
        <taxon>Gammaproteobacteria</taxon>
        <taxon>Enterobacterales</taxon>
        <taxon>Hafniaceae</taxon>
        <taxon>Edwardsiella</taxon>
    </lineage>
</organism>
<dbReference type="AlphaFoldDB" id="A0A076LER1"/>
<feature type="region of interest" description="Disordered" evidence="1">
    <location>
        <begin position="43"/>
        <end position="80"/>
    </location>
</feature>
<dbReference type="HOGENOM" id="CLU_2245708_0_0_6"/>
<accession>A0A076LER1</accession>
<dbReference type="EMBL" id="CP006664">
    <property type="protein sequence ID" value="AIJ06676.1"/>
    <property type="molecule type" value="Genomic_DNA"/>
</dbReference>
<sequence>MPARQLAISIAISCDRRMGPGCLFSAGALPRFTYLLARRRRSDERRTTVRAAPTSMPLTHRVAFSSDKSKPANPGKVSPPLLHVFANEQPIVKAKEIKLEEPAK</sequence>
<name>A0A076LER1_9GAMM</name>
<evidence type="ECO:0000313" key="2">
    <source>
        <dbReference type="EMBL" id="AIJ06676.1"/>
    </source>
</evidence>
<evidence type="ECO:0000313" key="3">
    <source>
        <dbReference type="Proteomes" id="UP000028681"/>
    </source>
</evidence>
<reference evidence="2 3" key="1">
    <citation type="journal article" date="2012" name="PLoS ONE">
        <title>Edwardsiella comparative phylogenomics reveal the new intra/inter-species taxonomic relationships, virulence evolution and niche adaptation mechanisms.</title>
        <authorList>
            <person name="Yang M."/>
            <person name="Lv Y."/>
            <person name="Xiao J."/>
            <person name="Wu H."/>
            <person name="Zheng H."/>
            <person name="Liu Q."/>
            <person name="Zhang Y."/>
            <person name="Wang Q."/>
        </authorList>
    </citation>
    <scope>NUCLEOTIDE SEQUENCE [LARGE SCALE GENOMIC DNA]</scope>
    <source>
        <strain evidence="3">080813</strain>
    </source>
</reference>
<evidence type="ECO:0000256" key="1">
    <source>
        <dbReference type="SAM" id="MobiDB-lite"/>
    </source>
</evidence>
<protein>
    <submittedName>
        <fullName evidence="2">Uncharacterized protein</fullName>
    </submittedName>
</protein>
<dbReference type="KEGG" id="ete:ETEE_0193"/>
<proteinExistence type="predicted"/>
<dbReference type="Proteomes" id="UP000028681">
    <property type="component" value="Chromosome"/>
</dbReference>